<organism evidence="5 6">
    <name type="scientific">Andreprevotia lacus DSM 23236</name>
    <dbReference type="NCBI Taxonomy" id="1121001"/>
    <lineage>
        <taxon>Bacteria</taxon>
        <taxon>Pseudomonadati</taxon>
        <taxon>Pseudomonadota</taxon>
        <taxon>Betaproteobacteria</taxon>
        <taxon>Neisseriales</taxon>
        <taxon>Chitinibacteraceae</taxon>
        <taxon>Andreprevotia</taxon>
    </lineage>
</organism>
<dbReference type="GO" id="GO:0032259">
    <property type="term" value="P:methylation"/>
    <property type="evidence" value="ECO:0007669"/>
    <property type="project" value="UniProtKB-KW"/>
</dbReference>
<evidence type="ECO:0000313" key="6">
    <source>
        <dbReference type="Proteomes" id="UP000192761"/>
    </source>
</evidence>
<proteinExistence type="predicted"/>
<name>A0A1W1XMN2_9NEIS</name>
<dbReference type="AlphaFoldDB" id="A0A1W1XMN2"/>
<evidence type="ECO:0000256" key="1">
    <source>
        <dbReference type="ARBA" id="ARBA00022603"/>
    </source>
</evidence>
<dbReference type="Proteomes" id="UP000192761">
    <property type="component" value="Unassembled WGS sequence"/>
</dbReference>
<evidence type="ECO:0008006" key="7">
    <source>
        <dbReference type="Google" id="ProtNLM"/>
    </source>
</evidence>
<evidence type="ECO:0000256" key="4">
    <source>
        <dbReference type="SAM" id="Phobius"/>
    </source>
</evidence>
<dbReference type="SUPFAM" id="SSF53335">
    <property type="entry name" value="S-adenosyl-L-methionine-dependent methyltransferases"/>
    <property type="match status" value="1"/>
</dbReference>
<feature type="transmembrane region" description="Helical" evidence="4">
    <location>
        <begin position="73"/>
        <end position="91"/>
    </location>
</feature>
<accession>A0A1W1XMN2</accession>
<evidence type="ECO:0000256" key="3">
    <source>
        <dbReference type="ARBA" id="ARBA00022691"/>
    </source>
</evidence>
<dbReference type="STRING" id="1121001.SAMN02745857_01963"/>
<dbReference type="CDD" id="cd02440">
    <property type="entry name" value="AdoMet_MTases"/>
    <property type="match status" value="1"/>
</dbReference>
<dbReference type="OrthoDB" id="5611641at2"/>
<keyword evidence="4" id="KW-0472">Membrane</keyword>
<feature type="transmembrane region" description="Helical" evidence="4">
    <location>
        <begin position="28"/>
        <end position="45"/>
    </location>
</feature>
<reference evidence="5 6" key="1">
    <citation type="submission" date="2017-04" db="EMBL/GenBank/DDBJ databases">
        <authorList>
            <person name="Afonso C.L."/>
            <person name="Miller P.J."/>
            <person name="Scott M.A."/>
            <person name="Spackman E."/>
            <person name="Goraichik I."/>
            <person name="Dimitrov K.M."/>
            <person name="Suarez D.L."/>
            <person name="Swayne D.E."/>
        </authorList>
    </citation>
    <scope>NUCLEOTIDE SEQUENCE [LARGE SCALE GENOMIC DNA]</scope>
    <source>
        <strain evidence="5 6">DSM 23236</strain>
    </source>
</reference>
<dbReference type="InterPro" id="IPR026170">
    <property type="entry name" value="FAM173A/B"/>
</dbReference>
<keyword evidence="3" id="KW-0949">S-adenosyl-L-methionine</keyword>
<keyword evidence="1" id="KW-0489">Methyltransferase</keyword>
<dbReference type="RefSeq" id="WP_139798763.1">
    <property type="nucleotide sequence ID" value="NZ_FWXD01000010.1"/>
</dbReference>
<dbReference type="PANTHER" id="PTHR13610">
    <property type="entry name" value="METHYLTRANSFERASE DOMAIN-CONTAINING PROTEIN"/>
    <property type="match status" value="1"/>
</dbReference>
<keyword evidence="4" id="KW-1133">Transmembrane helix</keyword>
<dbReference type="Gene3D" id="3.40.50.150">
    <property type="entry name" value="Vaccinia Virus protein VP39"/>
    <property type="match status" value="1"/>
</dbReference>
<dbReference type="EMBL" id="FWXD01000010">
    <property type="protein sequence ID" value="SMC24788.1"/>
    <property type="molecule type" value="Genomic_DNA"/>
</dbReference>
<protein>
    <recommendedName>
        <fullName evidence="7">Class I SAM-dependent methyltransferase</fullName>
    </recommendedName>
</protein>
<dbReference type="PANTHER" id="PTHR13610:SF9">
    <property type="entry name" value="FI06469P"/>
    <property type="match status" value="1"/>
</dbReference>
<gene>
    <name evidence="5" type="ORF">SAMN02745857_01963</name>
</gene>
<sequence>MILRFLLPQLAGFTLGLSAAYGLRWPAIAGAALAALLALVFSRLAGAGQWWQLALQALLPFALLGALALHWPAWWWAVAFVLCWLVYAGALRNRVPLYLSNARALALLSEHIPAQARFVDLGAGTGTVLAWLARHRTDVAASGIEFAWLPYWLGRLRLWRTSQRLLRGDLFALPLADYDVVYAYLSPEPMAQLWAKARAEMKPGALLVSNSFAVPGHEPDLVLPVQDWKESELLLWRL</sequence>
<dbReference type="GO" id="GO:0016279">
    <property type="term" value="F:protein-lysine N-methyltransferase activity"/>
    <property type="evidence" value="ECO:0007669"/>
    <property type="project" value="InterPro"/>
</dbReference>
<keyword evidence="2" id="KW-0808">Transferase</keyword>
<feature type="transmembrane region" description="Helical" evidence="4">
    <location>
        <begin position="50"/>
        <end position="67"/>
    </location>
</feature>
<keyword evidence="4" id="KW-0812">Transmembrane</keyword>
<keyword evidence="6" id="KW-1185">Reference proteome</keyword>
<evidence type="ECO:0000313" key="5">
    <source>
        <dbReference type="EMBL" id="SMC24788.1"/>
    </source>
</evidence>
<dbReference type="InterPro" id="IPR029063">
    <property type="entry name" value="SAM-dependent_MTases_sf"/>
</dbReference>
<evidence type="ECO:0000256" key="2">
    <source>
        <dbReference type="ARBA" id="ARBA00022679"/>
    </source>
</evidence>